<keyword evidence="1" id="KW-1133">Transmembrane helix</keyword>
<comment type="caution">
    <text evidence="2">The sequence shown here is derived from an EMBL/GenBank/DDBJ whole genome shotgun (WGS) entry which is preliminary data.</text>
</comment>
<dbReference type="Gene3D" id="2.20.110.10">
    <property type="entry name" value="Histone H3 K4-specific methyltransferase SET7/9 N-terminal domain"/>
    <property type="match status" value="1"/>
</dbReference>
<evidence type="ECO:0000313" key="3">
    <source>
        <dbReference type="Proteomes" id="UP000295472"/>
    </source>
</evidence>
<dbReference type="EMBL" id="SOEF01000015">
    <property type="protein sequence ID" value="TDX43630.1"/>
    <property type="molecule type" value="Genomic_DNA"/>
</dbReference>
<name>A0A4R8GDK2_9FIRM</name>
<reference evidence="2 3" key="1">
    <citation type="submission" date="2019-03" db="EMBL/GenBank/DDBJ databases">
        <title>Subsurface microbial communities from deep shales in Ohio and West Virginia, USA.</title>
        <authorList>
            <person name="Wrighton K."/>
        </authorList>
    </citation>
    <scope>NUCLEOTIDE SEQUENCE [LARGE SCALE GENOMIC DNA]</scope>
    <source>
        <strain evidence="2 3">DSMZ 11287</strain>
    </source>
</reference>
<gene>
    <name evidence="2" type="ORF">C7954_1159</name>
</gene>
<evidence type="ECO:0000313" key="2">
    <source>
        <dbReference type="EMBL" id="TDX43630.1"/>
    </source>
</evidence>
<feature type="transmembrane region" description="Helical" evidence="1">
    <location>
        <begin position="99"/>
        <end position="125"/>
    </location>
</feature>
<evidence type="ECO:0000256" key="1">
    <source>
        <dbReference type="SAM" id="Phobius"/>
    </source>
</evidence>
<protein>
    <submittedName>
        <fullName evidence="2">Uncharacterized protein</fullName>
    </submittedName>
</protein>
<keyword evidence="1" id="KW-0812">Transmembrane</keyword>
<sequence>MLTKLNHKLLRCIFSKLNNKCPDEYVGDVEITSYSVNLKKKYICSARNELDEEERRDLENFDDEKVLCIVLESPHNKEFEADGTPLGPARGITGTKLKIILIVIFIIVFPVLVIPLLFSVMNYLPDIFSFLSFNLEREFFAEIQLNSYLTLYLSIISIIVSAIIAISLFRFERQQKRREKEQQQKQNKEMVFFFFERAITQAFNSQQKTFWDSFDFVDISDNIFSRINSIKSLMNNEQFMLLNKIIDKLKNTYELEKDDNYPVVRPAVDELMELITIPVYSTFQYHLKQSKSVWDLSNKDTIELYNILAPDDKAKIYSKDKILNKDGNVILETENELFRVFDSDGHKICEAEFDKQGIVEGEAKIFDFEGTLIYEGEFENHQRNGQGVEYLYNRIKTKEGTWQDGELVDGIIYNVLIWEDKSLLADQFCFLADERYRFSSLESYDGLYVCSFSVNDGKRHVIDNSIKPAELAIENFKIEHDLFDN</sequence>
<proteinExistence type="predicted"/>
<feature type="transmembrane region" description="Helical" evidence="1">
    <location>
        <begin position="145"/>
        <end position="169"/>
    </location>
</feature>
<accession>A0A4R8GDK2</accession>
<organism evidence="2 3">
    <name type="scientific">Halanaerobium congolense</name>
    <dbReference type="NCBI Taxonomy" id="54121"/>
    <lineage>
        <taxon>Bacteria</taxon>
        <taxon>Bacillati</taxon>
        <taxon>Bacillota</taxon>
        <taxon>Clostridia</taxon>
        <taxon>Halanaerobiales</taxon>
        <taxon>Halanaerobiaceae</taxon>
        <taxon>Halanaerobium</taxon>
    </lineage>
</organism>
<dbReference type="AlphaFoldDB" id="A0A4R8GDK2"/>
<dbReference type="SUPFAM" id="SSF82185">
    <property type="entry name" value="Histone H3 K4-specific methyltransferase SET7/9 N-terminal domain"/>
    <property type="match status" value="1"/>
</dbReference>
<dbReference type="Proteomes" id="UP000295472">
    <property type="component" value="Unassembled WGS sequence"/>
</dbReference>
<keyword evidence="1" id="KW-0472">Membrane</keyword>